<reference evidence="8" key="1">
    <citation type="submission" date="2016-07" db="EMBL/GenBank/DDBJ databases">
        <title>De novo transcriptome assembly of four accessions of the metal hyperaccumulator plant Noccaea caerulescens.</title>
        <authorList>
            <person name="Blande D."/>
            <person name="Halimaa P."/>
            <person name="Tervahauta A.I."/>
            <person name="Aarts M.G."/>
            <person name="Karenlampi S.O."/>
        </authorList>
    </citation>
    <scope>NUCLEOTIDE SEQUENCE</scope>
</reference>
<evidence type="ECO:0000256" key="5">
    <source>
        <dbReference type="ARBA" id="ARBA00022821"/>
    </source>
</evidence>
<dbReference type="Gene3D" id="1.10.8.430">
    <property type="entry name" value="Helical domain of apoptotic protease-activating factors"/>
    <property type="match status" value="1"/>
</dbReference>
<keyword evidence="6" id="KW-0067">ATP-binding</keyword>
<evidence type="ECO:0000256" key="3">
    <source>
        <dbReference type="ARBA" id="ARBA00022737"/>
    </source>
</evidence>
<dbReference type="PANTHER" id="PTHR36766">
    <property type="entry name" value="PLANT BROAD-SPECTRUM MILDEW RESISTANCE PROTEIN RPW8"/>
    <property type="match status" value="1"/>
</dbReference>
<dbReference type="PRINTS" id="PR00364">
    <property type="entry name" value="DISEASERSIST"/>
</dbReference>
<dbReference type="InterPro" id="IPR002182">
    <property type="entry name" value="NB-ARC"/>
</dbReference>
<dbReference type="GO" id="GO:0005524">
    <property type="term" value="F:ATP binding"/>
    <property type="evidence" value="ECO:0007669"/>
    <property type="project" value="UniProtKB-KW"/>
</dbReference>
<feature type="domain" description="RPW8" evidence="7">
    <location>
        <begin position="1"/>
        <end position="150"/>
    </location>
</feature>
<keyword evidence="2" id="KW-0433">Leucine-rich repeat</keyword>
<dbReference type="Gene3D" id="3.40.50.300">
    <property type="entry name" value="P-loop containing nucleotide triphosphate hydrolases"/>
    <property type="match status" value="1"/>
</dbReference>
<dbReference type="GO" id="GO:0043531">
    <property type="term" value="F:ADP binding"/>
    <property type="evidence" value="ECO:0007669"/>
    <property type="project" value="InterPro"/>
</dbReference>
<dbReference type="AlphaFoldDB" id="A0A1J3CBW7"/>
<keyword evidence="3" id="KW-0677">Repeat</keyword>
<sequence>MNDWVNLGVGSVGGALVSEALKFVIAEAKKHKDFKPLSVDLVLTMNNLLPLTEKIDSMQNELDLGAGELKELRDTIERARVLVLKFPGVGFFKKSTYTRKIEGINKMLLKFCSIDLQVLLYRNSQIQLGLTGKILDKVDGLGKIIEASSVPVPVFKDLCSVPKIDKVLFGLDWPLVELKKRLLDNAVVNLVVSAPPGCGKTTLVTQLCHSEDIKGKFKHIFFNVVSNTPNFRVIVQNLLQHNGYQALTFENDSQAVVALRKLLEELKGPILLVLDDVWPGAEALLQKFRINLPDYKILVTSRSEFPSFGFNYVLKPLEGEDARALLIQWASRPYNASPAEYGDLLQKILKRCNGFPIVIEVVGISLNGRSLNTWKGKVESWSEGETVLDKPQPTVLECLQPSFNALEPNLKECFLDMGSFLEDQKIRASAIIDIWMELYGRSSSNLCMKYLEDLASQNLLKLVSLGNEQEDGFYNEFIVTQHDILRELAIHQSESEAILERKRLNLEIKEDKFPDWCLNLKQPVNAHLLSISTDDLFSSNWVELDCPNVEALILNISSSSYALPSFIAGMKNLKVLTITSHGIYPARLSNFSVLSSLPNLKRIRLEKASVTLLDIHQLQLTSLKKLSLVMCSFGEVFYDVDVSTKALSSLQEIDIDYCYDLDELPYWISEAVSLKTLSITNCNKLSKLPESIGNLSKLEALRLSSCINLSELPETTERLGNLRFLDISHCLGLRKLPLEIGKLQNLKKISMSKCGKCELPDSVRNLENLEVKCDEETGLLWERLKTRMRNLRVLEEETVHNLNILQMR</sequence>
<proteinExistence type="inferred from homology"/>
<dbReference type="SUPFAM" id="SSF52058">
    <property type="entry name" value="L domain-like"/>
    <property type="match status" value="1"/>
</dbReference>
<dbReference type="Gene3D" id="1.10.10.10">
    <property type="entry name" value="Winged helix-like DNA-binding domain superfamily/Winged helix DNA-binding domain"/>
    <property type="match status" value="1"/>
</dbReference>
<dbReference type="FunFam" id="3.40.50.300:FF:003793">
    <property type="entry name" value="Probable disease resistance protein At5g66900"/>
    <property type="match status" value="1"/>
</dbReference>
<dbReference type="InterPro" id="IPR027417">
    <property type="entry name" value="P-loop_NTPase"/>
</dbReference>
<evidence type="ECO:0000256" key="6">
    <source>
        <dbReference type="ARBA" id="ARBA00022840"/>
    </source>
</evidence>
<dbReference type="Pfam" id="PF23622">
    <property type="entry name" value="LRR_At1g61320_AtMIF1"/>
    <property type="match status" value="1"/>
</dbReference>
<dbReference type="PANTHER" id="PTHR36766:SF3">
    <property type="entry name" value="RPW8 DOMAIN-CONTAINING PROTEIN"/>
    <property type="match status" value="1"/>
</dbReference>
<dbReference type="InterPro" id="IPR036388">
    <property type="entry name" value="WH-like_DNA-bd_sf"/>
</dbReference>
<dbReference type="GO" id="GO:0006952">
    <property type="term" value="P:defense response"/>
    <property type="evidence" value="ECO:0007669"/>
    <property type="project" value="UniProtKB-KW"/>
</dbReference>
<keyword evidence="4" id="KW-0547">Nucleotide-binding</keyword>
<dbReference type="FunFam" id="3.80.10.10:FF:001428">
    <property type="entry name" value="Probable disease resistance protein At5g04720"/>
    <property type="match status" value="1"/>
</dbReference>
<comment type="similarity">
    <text evidence="1">Belongs to the disease resistance NB-LRR family.</text>
</comment>
<evidence type="ECO:0000256" key="4">
    <source>
        <dbReference type="ARBA" id="ARBA00022741"/>
    </source>
</evidence>
<evidence type="ECO:0000256" key="2">
    <source>
        <dbReference type="ARBA" id="ARBA00022614"/>
    </source>
</evidence>
<dbReference type="InterPro" id="IPR042197">
    <property type="entry name" value="Apaf_helical"/>
</dbReference>
<dbReference type="SUPFAM" id="SSF52540">
    <property type="entry name" value="P-loop containing nucleoside triphosphate hydrolases"/>
    <property type="match status" value="1"/>
</dbReference>
<dbReference type="Pfam" id="PF00931">
    <property type="entry name" value="NB-ARC"/>
    <property type="match status" value="1"/>
</dbReference>
<evidence type="ECO:0000256" key="1">
    <source>
        <dbReference type="ARBA" id="ARBA00008894"/>
    </source>
</evidence>
<gene>
    <name evidence="8" type="ORF">GA_TR17538_c0_g1_i1_g.55975</name>
</gene>
<protein>
    <submittedName>
        <fullName evidence="8">Putative disease resistance protein</fullName>
    </submittedName>
</protein>
<keyword evidence="5" id="KW-0611">Plant defense</keyword>
<evidence type="ECO:0000313" key="8">
    <source>
        <dbReference type="EMBL" id="JAU05266.1"/>
    </source>
</evidence>
<dbReference type="InterPro" id="IPR055357">
    <property type="entry name" value="LRR_At1g61320_AtMIF1"/>
</dbReference>
<dbReference type="Gene3D" id="3.80.10.10">
    <property type="entry name" value="Ribonuclease Inhibitor"/>
    <property type="match status" value="1"/>
</dbReference>
<evidence type="ECO:0000259" key="7">
    <source>
        <dbReference type="PROSITE" id="PS51153"/>
    </source>
</evidence>
<name>A0A1J3CBW7_NOCCA</name>
<dbReference type="InterPro" id="IPR008808">
    <property type="entry name" value="Powdery_mildew-R_dom"/>
</dbReference>
<dbReference type="PROSITE" id="PS51153">
    <property type="entry name" value="RPW8"/>
    <property type="match status" value="1"/>
</dbReference>
<accession>A0A1J3CBW7</accession>
<dbReference type="Pfam" id="PF05659">
    <property type="entry name" value="RPW8"/>
    <property type="match status" value="1"/>
</dbReference>
<organism evidence="8">
    <name type="scientific">Noccaea caerulescens</name>
    <name type="common">Alpine penny-cress</name>
    <name type="synonym">Thlaspi caerulescens</name>
    <dbReference type="NCBI Taxonomy" id="107243"/>
    <lineage>
        <taxon>Eukaryota</taxon>
        <taxon>Viridiplantae</taxon>
        <taxon>Streptophyta</taxon>
        <taxon>Embryophyta</taxon>
        <taxon>Tracheophyta</taxon>
        <taxon>Spermatophyta</taxon>
        <taxon>Magnoliopsida</taxon>
        <taxon>eudicotyledons</taxon>
        <taxon>Gunneridae</taxon>
        <taxon>Pentapetalae</taxon>
        <taxon>rosids</taxon>
        <taxon>malvids</taxon>
        <taxon>Brassicales</taxon>
        <taxon>Brassicaceae</taxon>
        <taxon>Coluteocarpeae</taxon>
        <taxon>Noccaea</taxon>
    </lineage>
</organism>
<dbReference type="InterPro" id="IPR032675">
    <property type="entry name" value="LRR_dom_sf"/>
</dbReference>
<dbReference type="EMBL" id="GEVI01027054">
    <property type="protein sequence ID" value="JAU05266.1"/>
    <property type="molecule type" value="Transcribed_RNA"/>
</dbReference>